<evidence type="ECO:0000256" key="2">
    <source>
        <dbReference type="ARBA" id="ARBA00023315"/>
    </source>
</evidence>
<dbReference type="PANTHER" id="PTHR43420">
    <property type="entry name" value="ACETYLTRANSFERASE"/>
    <property type="match status" value="1"/>
</dbReference>
<dbReference type="AlphaFoldDB" id="A0A3G3JV24"/>
<dbReference type="InterPro" id="IPR016181">
    <property type="entry name" value="Acyl_CoA_acyltransferase"/>
</dbReference>
<dbReference type="InterPro" id="IPR050680">
    <property type="entry name" value="YpeA/RimI_acetyltransf"/>
</dbReference>
<dbReference type="EMBL" id="CP033433">
    <property type="protein sequence ID" value="AYQ72103.1"/>
    <property type="molecule type" value="Genomic_DNA"/>
</dbReference>
<keyword evidence="5" id="KW-1185">Reference proteome</keyword>
<dbReference type="Proteomes" id="UP000269097">
    <property type="component" value="Chromosome"/>
</dbReference>
<name>A0A3G3JV24_9BACL</name>
<evidence type="ECO:0000313" key="5">
    <source>
        <dbReference type="Proteomes" id="UP000269097"/>
    </source>
</evidence>
<dbReference type="Pfam" id="PF24553">
    <property type="entry name" value="Rv0428c_C"/>
    <property type="match status" value="1"/>
</dbReference>
<dbReference type="SUPFAM" id="SSF55729">
    <property type="entry name" value="Acyl-CoA N-acyltransferases (Nat)"/>
    <property type="match status" value="1"/>
</dbReference>
<dbReference type="PROSITE" id="PS51186">
    <property type="entry name" value="GNAT"/>
    <property type="match status" value="1"/>
</dbReference>
<gene>
    <name evidence="4" type="ORF">EAV92_05675</name>
</gene>
<dbReference type="Gene3D" id="3.40.630.30">
    <property type="match status" value="1"/>
</dbReference>
<evidence type="ECO:0000313" key="4">
    <source>
        <dbReference type="EMBL" id="AYQ72103.1"/>
    </source>
</evidence>
<keyword evidence="1 4" id="KW-0808">Transferase</keyword>
<dbReference type="InterPro" id="IPR000182">
    <property type="entry name" value="GNAT_dom"/>
</dbReference>
<evidence type="ECO:0000256" key="1">
    <source>
        <dbReference type="ARBA" id="ARBA00022679"/>
    </source>
</evidence>
<dbReference type="KEGG" id="coh:EAV92_05675"/>
<accession>A0A3G3JV24</accession>
<dbReference type="GO" id="GO:0016747">
    <property type="term" value="F:acyltransferase activity, transferring groups other than amino-acyl groups"/>
    <property type="evidence" value="ECO:0007669"/>
    <property type="project" value="InterPro"/>
</dbReference>
<dbReference type="InterPro" id="IPR056935">
    <property type="entry name" value="Rv0428c-like_C"/>
</dbReference>
<organism evidence="4 5">
    <name type="scientific">Cohnella candidum</name>
    <dbReference type="NCBI Taxonomy" id="2674991"/>
    <lineage>
        <taxon>Bacteria</taxon>
        <taxon>Bacillati</taxon>
        <taxon>Bacillota</taxon>
        <taxon>Bacilli</taxon>
        <taxon>Bacillales</taxon>
        <taxon>Paenibacillaceae</taxon>
        <taxon>Cohnella</taxon>
    </lineage>
</organism>
<sequence>MNRHLEEYSLNAWPALRTMVHEGWLLRLAEGYTKRSNSVQAIYGGCEQTVDWDRKIAYCEEQYAQAGLDTVFKITPFVPSGLDAKLADRGYMLLDPTSVRVLDRLDSIKIPTMSKATIEETLTEGWLETMAGFNGTSDHGKAVTRKMLTGSPLTQGFCTLYADSVPVACGLGVIEQGHVGLLDIVTDPNCRNRGYGEQLILHILRWARENGAARSYLQVVQNNAPAVRLYEKLGYEEIYTYWYRQKKLG</sequence>
<evidence type="ECO:0000259" key="3">
    <source>
        <dbReference type="PROSITE" id="PS51186"/>
    </source>
</evidence>
<proteinExistence type="predicted"/>
<reference evidence="4 5" key="1">
    <citation type="submission" date="2018-10" db="EMBL/GenBank/DDBJ databases">
        <title>Genome Sequence of Cohnella sp.</title>
        <authorList>
            <person name="Srinivasan S."/>
            <person name="Kim M.K."/>
        </authorList>
    </citation>
    <scope>NUCLEOTIDE SEQUENCE [LARGE SCALE GENOMIC DNA]</scope>
    <source>
        <strain evidence="4 5">18JY8-7</strain>
    </source>
</reference>
<keyword evidence="2" id="KW-0012">Acyltransferase</keyword>
<protein>
    <submittedName>
        <fullName evidence="4">GNAT family N-acetyltransferase</fullName>
    </submittedName>
</protein>
<dbReference type="PANTHER" id="PTHR43420:SF12">
    <property type="entry name" value="N-ACETYLTRANSFERASE DOMAIN-CONTAINING PROTEIN"/>
    <property type="match status" value="1"/>
</dbReference>
<dbReference type="CDD" id="cd04301">
    <property type="entry name" value="NAT_SF"/>
    <property type="match status" value="1"/>
</dbReference>
<feature type="domain" description="N-acetyltransferase" evidence="3">
    <location>
        <begin position="108"/>
        <end position="249"/>
    </location>
</feature>